<proteinExistence type="predicted"/>
<protein>
    <submittedName>
        <fullName evidence="2">Dihydrofolate reductase family protein</fullName>
    </submittedName>
</protein>
<dbReference type="Gene3D" id="3.40.430.10">
    <property type="entry name" value="Dihydrofolate Reductase, subunit A"/>
    <property type="match status" value="1"/>
</dbReference>
<feature type="domain" description="Bacterial bifunctional deaminase-reductase C-terminal" evidence="1">
    <location>
        <begin position="10"/>
        <end position="146"/>
    </location>
</feature>
<evidence type="ECO:0000313" key="2">
    <source>
        <dbReference type="EMBL" id="MFC6713656.1"/>
    </source>
</evidence>
<dbReference type="InterPro" id="IPR024072">
    <property type="entry name" value="DHFR-like_dom_sf"/>
</dbReference>
<sequence>MEALERRLISAQMAVLLGRRMYDEWSQYWPTSSEQPFADFINNTPKYVLSSSDLGPSAWSSSCERLTGPLETVVQALKEDLQGTGDIGVHGSITLVQSLLAAGLIDEVQLAVAPVLDPLGRRLFDDVRERLRWELVDCVATENGAVWLTYRP</sequence>
<evidence type="ECO:0000259" key="1">
    <source>
        <dbReference type="Pfam" id="PF01872"/>
    </source>
</evidence>
<dbReference type="RefSeq" id="WP_377821589.1">
    <property type="nucleotide sequence ID" value="NZ_JBHSWJ010000002.1"/>
</dbReference>
<dbReference type="InterPro" id="IPR002734">
    <property type="entry name" value="RibDG_C"/>
</dbReference>
<keyword evidence="3" id="KW-1185">Reference proteome</keyword>
<name>A0ABW2ART6_9MICO</name>
<reference evidence="3" key="1">
    <citation type="journal article" date="2019" name="Int. J. Syst. Evol. Microbiol.">
        <title>The Global Catalogue of Microorganisms (GCM) 10K type strain sequencing project: providing services to taxonomists for standard genome sequencing and annotation.</title>
        <authorList>
            <consortium name="The Broad Institute Genomics Platform"/>
            <consortium name="The Broad Institute Genome Sequencing Center for Infectious Disease"/>
            <person name="Wu L."/>
            <person name="Ma J."/>
        </authorList>
    </citation>
    <scope>NUCLEOTIDE SEQUENCE [LARGE SCALE GENOMIC DNA]</scope>
    <source>
        <strain evidence="3">NBRC 106593</strain>
    </source>
</reference>
<evidence type="ECO:0000313" key="3">
    <source>
        <dbReference type="Proteomes" id="UP001596356"/>
    </source>
</evidence>
<gene>
    <name evidence="2" type="ORF">ACFQBT_07335</name>
</gene>
<dbReference type="EMBL" id="JBHSWJ010000002">
    <property type="protein sequence ID" value="MFC6713656.1"/>
    <property type="molecule type" value="Genomic_DNA"/>
</dbReference>
<dbReference type="Pfam" id="PF01872">
    <property type="entry name" value="RibD_C"/>
    <property type="match status" value="1"/>
</dbReference>
<organism evidence="2 3">
    <name type="scientific">Branchiibius cervicis</name>
    <dbReference type="NCBI Taxonomy" id="908252"/>
    <lineage>
        <taxon>Bacteria</taxon>
        <taxon>Bacillati</taxon>
        <taxon>Actinomycetota</taxon>
        <taxon>Actinomycetes</taxon>
        <taxon>Micrococcales</taxon>
        <taxon>Dermacoccaceae</taxon>
        <taxon>Branchiibius</taxon>
    </lineage>
</organism>
<comment type="caution">
    <text evidence="2">The sequence shown here is derived from an EMBL/GenBank/DDBJ whole genome shotgun (WGS) entry which is preliminary data.</text>
</comment>
<dbReference type="SUPFAM" id="SSF53597">
    <property type="entry name" value="Dihydrofolate reductase-like"/>
    <property type="match status" value="1"/>
</dbReference>
<accession>A0ABW2ART6</accession>
<dbReference type="Proteomes" id="UP001596356">
    <property type="component" value="Unassembled WGS sequence"/>
</dbReference>